<keyword evidence="2" id="KW-1185">Reference proteome</keyword>
<protein>
    <submittedName>
        <fullName evidence="1">Uncharacterized protein</fullName>
    </submittedName>
</protein>
<evidence type="ECO:0000313" key="1">
    <source>
        <dbReference type="EMBL" id="PRX51401.1"/>
    </source>
</evidence>
<dbReference type="EMBL" id="PVNH01000001">
    <property type="protein sequence ID" value="PRX51401.1"/>
    <property type="molecule type" value="Genomic_DNA"/>
</dbReference>
<reference evidence="1 2" key="1">
    <citation type="submission" date="2018-03" db="EMBL/GenBank/DDBJ databases">
        <title>Genomic Encyclopedia of Type Strains, Phase III (KMG-III): the genomes of soil and plant-associated and newly described type strains.</title>
        <authorList>
            <person name="Whitman W."/>
        </authorList>
    </citation>
    <scope>NUCLEOTIDE SEQUENCE [LARGE SCALE GENOMIC DNA]</scope>
    <source>
        <strain evidence="1 2">CGMCC 4.7125</strain>
    </source>
</reference>
<comment type="caution">
    <text evidence="1">The sequence shown here is derived from an EMBL/GenBank/DDBJ whole genome shotgun (WGS) entry which is preliminary data.</text>
</comment>
<dbReference type="Proteomes" id="UP000238362">
    <property type="component" value="Unassembled WGS sequence"/>
</dbReference>
<organism evidence="1 2">
    <name type="scientific">Prauserella shujinwangii</name>
    <dbReference type="NCBI Taxonomy" id="1453103"/>
    <lineage>
        <taxon>Bacteria</taxon>
        <taxon>Bacillati</taxon>
        <taxon>Actinomycetota</taxon>
        <taxon>Actinomycetes</taxon>
        <taxon>Pseudonocardiales</taxon>
        <taxon>Pseudonocardiaceae</taxon>
        <taxon>Prauserella</taxon>
    </lineage>
</organism>
<evidence type="ECO:0000313" key="2">
    <source>
        <dbReference type="Proteomes" id="UP000238362"/>
    </source>
</evidence>
<accession>A0A2T0M3S2</accession>
<dbReference type="AlphaFoldDB" id="A0A2T0M3S2"/>
<proteinExistence type="predicted"/>
<sequence>MPGSDILRVDAEGRITWTEALDGRQTFAEQGGHA</sequence>
<name>A0A2T0M3S2_9PSEU</name>
<gene>
    <name evidence="1" type="ORF">B0I33_101555</name>
</gene>